<dbReference type="RefSeq" id="WP_126718011.1">
    <property type="nucleotide sequence ID" value="NZ_RWJF01000001.1"/>
</dbReference>
<feature type="domain" description="Tyr recombinase" evidence="5">
    <location>
        <begin position="194"/>
        <end position="385"/>
    </location>
</feature>
<dbReference type="Pfam" id="PF00589">
    <property type="entry name" value="Phage_integrase"/>
    <property type="match status" value="1"/>
</dbReference>
<dbReference type="Gene3D" id="1.10.443.10">
    <property type="entry name" value="Intergrase catalytic core"/>
    <property type="match status" value="1"/>
</dbReference>
<evidence type="ECO:0000256" key="3">
    <source>
        <dbReference type="ARBA" id="ARBA00023125"/>
    </source>
</evidence>
<dbReference type="EMBL" id="RWJF01000001">
    <property type="protein sequence ID" value="RST30177.1"/>
    <property type="molecule type" value="Genomic_DNA"/>
</dbReference>
<evidence type="ECO:0000256" key="1">
    <source>
        <dbReference type="ARBA" id="ARBA00008857"/>
    </source>
</evidence>
<dbReference type="OrthoDB" id="7388552at2"/>
<dbReference type="PROSITE" id="PS51898">
    <property type="entry name" value="TYR_RECOMBINASE"/>
    <property type="match status" value="1"/>
</dbReference>
<dbReference type="InterPro" id="IPR050808">
    <property type="entry name" value="Phage_Integrase"/>
</dbReference>
<dbReference type="InterPro" id="IPR013762">
    <property type="entry name" value="Integrase-like_cat_sf"/>
</dbReference>
<dbReference type="Gene3D" id="3.30.160.390">
    <property type="entry name" value="Integrase, DNA-binding domain"/>
    <property type="match status" value="1"/>
</dbReference>
<keyword evidence="3" id="KW-0238">DNA-binding</keyword>
<evidence type="ECO:0000259" key="5">
    <source>
        <dbReference type="PROSITE" id="PS51898"/>
    </source>
</evidence>
<dbReference type="Gene3D" id="1.10.150.130">
    <property type="match status" value="1"/>
</dbReference>
<dbReference type="InterPro" id="IPR038488">
    <property type="entry name" value="Integrase_DNA-bd_sf"/>
</dbReference>
<dbReference type="InterPro" id="IPR053876">
    <property type="entry name" value="Phage_int_M"/>
</dbReference>
<dbReference type="GO" id="GO:0003677">
    <property type="term" value="F:DNA binding"/>
    <property type="evidence" value="ECO:0007669"/>
    <property type="project" value="UniProtKB-KW"/>
</dbReference>
<proteinExistence type="inferred from homology"/>
<comment type="caution">
    <text evidence="6">The sequence shown here is derived from an EMBL/GenBank/DDBJ whole genome shotgun (WGS) entry which is preliminary data.</text>
</comment>
<dbReference type="InterPro" id="IPR011010">
    <property type="entry name" value="DNA_brk_join_enz"/>
</dbReference>
<reference evidence="6 7" key="1">
    <citation type="submission" date="2018-12" db="EMBL/GenBank/DDBJ databases">
        <title>Sphingomonas sp. HMF7854 Genome sequencing and assembly.</title>
        <authorList>
            <person name="Cha I."/>
            <person name="Kang H."/>
            <person name="Kim H."/>
            <person name="Kang J."/>
            <person name="Joh K."/>
        </authorList>
    </citation>
    <scope>NUCLEOTIDE SEQUENCE [LARGE SCALE GENOMIC DNA]</scope>
    <source>
        <strain evidence="6 7">HMF7854</strain>
    </source>
</reference>
<sequence length="419" mass="46193">MLTNATVQAARPRPRAYKLHDSGGLHLLIRPTGSKSFRMKFRRGGKEQLLTFGRWPELTLAAARGRRDQVREQLDRGVDINVNDAAGGQSFEQLGRRWHAEQAEHWSAAHASDVLASLERDVFPAIGSRVPAEIRARDVRDLLRIVEARGCKESARRIRERISSIFRLGIHDELCEQDPAAIVADRLGPRPLQRPQPALTNLPDVQRLASLVDRTPWPTVPRLASAFLALTAVRLGALRGARWSEIEDLDGASPVWRIPAARMKLRKAKKADPSAEHLVPLSAQAVAVLSSLKPLTGGGELIFPGRRRGAPIGEGALRDLYAAAGYSGRHVPHGWRASFSTILNDRFPEEQSLIDQALAHAGHKGKVEAAYNRAQHSARLRDLFQRWADLLSPADRATDTQCGGTHLAALPLESHRDGD</sequence>
<protein>
    <submittedName>
        <fullName evidence="6">DUF4102 domain-containing protein</fullName>
    </submittedName>
</protein>
<dbReference type="InterPro" id="IPR025166">
    <property type="entry name" value="Integrase_DNA_bind_dom"/>
</dbReference>
<dbReference type="PANTHER" id="PTHR30629:SF2">
    <property type="entry name" value="PROPHAGE INTEGRASE INTS-RELATED"/>
    <property type="match status" value="1"/>
</dbReference>
<organism evidence="6 7">
    <name type="scientific">Sphingomonas ginkgonis</name>
    <dbReference type="NCBI Taxonomy" id="2315330"/>
    <lineage>
        <taxon>Bacteria</taxon>
        <taxon>Pseudomonadati</taxon>
        <taxon>Pseudomonadota</taxon>
        <taxon>Alphaproteobacteria</taxon>
        <taxon>Sphingomonadales</taxon>
        <taxon>Sphingomonadaceae</taxon>
        <taxon>Sphingomonas</taxon>
    </lineage>
</organism>
<accession>A0A3R9WRN1</accession>
<keyword evidence="7" id="KW-1185">Reference proteome</keyword>
<name>A0A3R9WRN1_9SPHN</name>
<dbReference type="PANTHER" id="PTHR30629">
    <property type="entry name" value="PROPHAGE INTEGRASE"/>
    <property type="match status" value="1"/>
</dbReference>
<dbReference type="Pfam" id="PF13356">
    <property type="entry name" value="Arm-DNA-bind_3"/>
    <property type="match status" value="1"/>
</dbReference>
<dbReference type="CDD" id="cd00801">
    <property type="entry name" value="INT_P4_C"/>
    <property type="match status" value="1"/>
</dbReference>
<dbReference type="InterPro" id="IPR010998">
    <property type="entry name" value="Integrase_recombinase_N"/>
</dbReference>
<evidence type="ECO:0000256" key="2">
    <source>
        <dbReference type="ARBA" id="ARBA00022908"/>
    </source>
</evidence>
<keyword evidence="2" id="KW-0229">DNA integration</keyword>
<evidence type="ECO:0000313" key="6">
    <source>
        <dbReference type="EMBL" id="RST30177.1"/>
    </source>
</evidence>
<dbReference type="AlphaFoldDB" id="A0A3R9WRN1"/>
<dbReference type="GO" id="GO:0006310">
    <property type="term" value="P:DNA recombination"/>
    <property type="evidence" value="ECO:0007669"/>
    <property type="project" value="UniProtKB-KW"/>
</dbReference>
<keyword evidence="4" id="KW-0233">DNA recombination</keyword>
<dbReference type="Pfam" id="PF22022">
    <property type="entry name" value="Phage_int_M"/>
    <property type="match status" value="1"/>
</dbReference>
<dbReference type="GO" id="GO:0015074">
    <property type="term" value="P:DNA integration"/>
    <property type="evidence" value="ECO:0007669"/>
    <property type="project" value="UniProtKB-KW"/>
</dbReference>
<gene>
    <name evidence="6" type="ORF">HMF7854_04540</name>
</gene>
<comment type="similarity">
    <text evidence="1">Belongs to the 'phage' integrase family.</text>
</comment>
<dbReference type="InterPro" id="IPR002104">
    <property type="entry name" value="Integrase_catalytic"/>
</dbReference>
<dbReference type="SUPFAM" id="SSF56349">
    <property type="entry name" value="DNA breaking-rejoining enzymes"/>
    <property type="match status" value="1"/>
</dbReference>
<dbReference type="Proteomes" id="UP000274661">
    <property type="component" value="Unassembled WGS sequence"/>
</dbReference>
<evidence type="ECO:0000313" key="7">
    <source>
        <dbReference type="Proteomes" id="UP000274661"/>
    </source>
</evidence>
<evidence type="ECO:0000256" key="4">
    <source>
        <dbReference type="ARBA" id="ARBA00023172"/>
    </source>
</evidence>